<reference evidence="1 2" key="1">
    <citation type="submission" date="2023-07" db="EMBL/GenBank/DDBJ databases">
        <title>Sorghum-associated microbial communities from plants grown in Nebraska, USA.</title>
        <authorList>
            <person name="Schachtman D."/>
        </authorList>
    </citation>
    <scope>NUCLEOTIDE SEQUENCE [LARGE SCALE GENOMIC DNA]</scope>
    <source>
        <strain evidence="1 2">BE316</strain>
    </source>
</reference>
<keyword evidence="2" id="KW-1185">Reference proteome</keyword>
<evidence type="ECO:0000313" key="2">
    <source>
        <dbReference type="Proteomes" id="UP001180825"/>
    </source>
</evidence>
<name>A0ABU2AAS2_9BURK</name>
<dbReference type="Proteomes" id="UP001180825">
    <property type="component" value="Unassembled WGS sequence"/>
</dbReference>
<proteinExistence type="predicted"/>
<comment type="caution">
    <text evidence="1">The sequence shown here is derived from an EMBL/GenBank/DDBJ whole genome shotgun (WGS) entry which is preliminary data.</text>
</comment>
<accession>A0ABU2AAS2</accession>
<evidence type="ECO:0000313" key="1">
    <source>
        <dbReference type="EMBL" id="MDR7334309.1"/>
    </source>
</evidence>
<evidence type="ECO:0008006" key="3">
    <source>
        <dbReference type="Google" id="ProtNLM"/>
    </source>
</evidence>
<organism evidence="1 2">
    <name type="scientific">Roseateles asaccharophilus</name>
    <dbReference type="NCBI Taxonomy" id="582607"/>
    <lineage>
        <taxon>Bacteria</taxon>
        <taxon>Pseudomonadati</taxon>
        <taxon>Pseudomonadota</taxon>
        <taxon>Betaproteobacteria</taxon>
        <taxon>Burkholderiales</taxon>
        <taxon>Sphaerotilaceae</taxon>
        <taxon>Roseateles</taxon>
    </lineage>
</organism>
<sequence length="352" mass="37208">MPDPRAHLIRFDEVFRALALDTLLKERRHPNSRPNTGRAMASHSAEKIMKYGLLIAVLAVCGTVALSGCGTPQAKLTYAALPSGGLEGAGFPFVVPRTVLKVTPAADKTGATESVAFTPVPMASTADSKQLPTFYALDNSSGGVLALTPTTVSSVSYLDELIINAIGTQVTDNRKDAIDVVVTAASLAGAFASAQKEPDCATDVVPLKPFVIEVAIGKPPQAAVPNSPCWAYSVKPAGDVLVGRKAFPVDQLASVGTVDWFPIPVCKAYKIRVFHCNAKDCSGERKDVRDYATTVSLSDGSTYQRIPLPAKGKVSLHTDFCGADTTNESVGTSDWGLLKQALTDIKSEKSKK</sequence>
<dbReference type="EMBL" id="JAVDXV010000007">
    <property type="protein sequence ID" value="MDR7334309.1"/>
    <property type="molecule type" value="Genomic_DNA"/>
</dbReference>
<gene>
    <name evidence="1" type="ORF">J2X21_003465</name>
</gene>
<protein>
    <recommendedName>
        <fullName evidence="3">Lipoprotein</fullName>
    </recommendedName>
</protein>
<dbReference type="RefSeq" id="WP_310330642.1">
    <property type="nucleotide sequence ID" value="NZ_JAVDXV010000007.1"/>
</dbReference>